<dbReference type="InterPro" id="IPR030564">
    <property type="entry name" value="Myotubularin"/>
</dbReference>
<dbReference type="InterPro" id="IPR029021">
    <property type="entry name" value="Prot-tyrosine_phosphatase-like"/>
</dbReference>
<feature type="compositionally biased region" description="Polar residues" evidence="5">
    <location>
        <begin position="1845"/>
        <end position="1855"/>
    </location>
</feature>
<dbReference type="FunCoup" id="A0A7M7P382">
    <property type="interactions" value="1801"/>
</dbReference>
<dbReference type="Gene3D" id="2.30.29.30">
    <property type="entry name" value="Pleckstrin-homology domain (PH domain)/Phosphotyrosine-binding domain (PTB)"/>
    <property type="match status" value="1"/>
</dbReference>
<dbReference type="GeneID" id="752534"/>
<feature type="region of interest" description="Disordered" evidence="5">
    <location>
        <begin position="1819"/>
        <end position="1855"/>
    </location>
</feature>
<dbReference type="PROSITE" id="PS50081">
    <property type="entry name" value="ZF_DAG_PE_2"/>
    <property type="match status" value="1"/>
</dbReference>
<dbReference type="InterPro" id="IPR037516">
    <property type="entry name" value="Tripartite_DENN"/>
</dbReference>
<dbReference type="Proteomes" id="UP000007110">
    <property type="component" value="Unassembled WGS sequence"/>
</dbReference>
<sequence>MFAPKCLALISRLEYFETLKNCLGLMYTVYVDNVEVEMETLVGNILGHVQVPPPGGPQVRFSIGAGDRQALQPPLSDSLPVSRSSVALLVQQLGIHNIITLFCAAVTDQKIMFHCRSYTRLTEACGALISLLFPLKYSYVYIPVLPAALIEVLSTPTPFIMGIHSALKEEATELLDVIVADLDGGYLSIPECVNLLLPADVIYERINYELTMVLRPDLKIADQAFPLSSDTPSKPELLDKEIRAIFLRLIAELLLGYRTCLTIIRIHPSPVITFNKGMFLFQHGLLGDEFLSKFLDGMSFGAFVSERGPPYRPCDLFDKLNAMLPETFATEEGQPERMLKNIRDVAERLYVNENPSILSMSTEENPTKAQYLQKIPKPSDGTYTRINEYPFPSLSNDKIIDVIDDGLAKAIMQSMNPNLNKPRNQKQQIVPYNASIGNFEGHRNLVNNSARRLEVLRTCINFIFENKILDARRLFPAVMRSLKSRVARQALLHELELHVNKNRAMLEPQQFSMVVRLINAALQEDSHSEEFSLSMDFLPLISAFCRKLCPGIIQFAYTVTQDHPVFASHAFWETAFYADVEKNIQSLYVTPDNTPTYEKKDVSQSFNDAFAAGPDASGSSASSAAANGLITSAERSPLDIAAEQLRLQPNMNHDAREEAKSNEESIVYSQAVHYANRMVCMRVPLDAHRGLKNSITLEGDSGGSSNITGSVGGSDSYNAEDHYGESDPKDVATRVIKFISRFVDKVCTEAGVSHEHLKNLHGLIPGLVAMHIETLDAVNRESKRLPPIQKPKILKPTFLPGEEKVMEGLRGYLVLDGREEGQGGVMGGPTLLPAEGAVFLTTYRIIFKGTPIDMQACEQVVTRSFPVSALVKEKKINVTNIGNTFHLDQFLPEGIQLRSNTFQLMKIVFDAEVSLERLETFRKMCNKLRYPQSIFHTFAYPRHLISPALSTQMKHKEKSATLRKFATKTFLRGGKKSSKMSTRKDKYVLPPGGSGRTMPLASSTMLKEDLLTASMESVRTDSRPGSLMFDEDELSNVDLSSFLTLERGQGFEDQPTQVIDEVDSTTTLKPTSDMLTVEKLAERQYVQDYTRLGLGLLGNGAISRPRVGDMFKISEVNSKFEVSRSYPALIVVPSVLSDDSIRRLAKCHRHGRLPAITWRHQRTKGLLIRSSGFHGKGVMGMIKSAQTQGSSTSESSGSSKSLEQEKYLSAIVLNTPYGSAHKSDSLVSLNSILPPTNSGETPDGTPTISPRKGTHGTGTLLQRGFLRSSGGQKAYTGKPGIFDIGVATLRRGNTLKGGGRLMMGASGHTQLGGGVSPAISKKHLTLGSRTSATRNGSVTEQDLAMPRKQEARKAALYVFGEKSQLRNFKSDQNSKCDFIPYDYYETRHIKASFKKLMKACLPSNPMTDPEMGFHKMVGESEWLLQIQNIMQLAGAAVDLIDLQGSSVWLSFEDGWDFTTQVSALAQLLMDPYYRTLAGFKVLVDKEWLAFGHRFTHRTNQTITHQTSGFAPVFLQFLDCVHQVHSQFPLSFEFNQYFLKTIAYHYVSNRFQTFMWDSDYERYQAATQVYEERRPSRIDESGDSDSETPSPPLKSLWDYMDKYHPRSPIFYNFQFAPHTTVNDVLRPYTNTSSLIIWDYFLKENLYGGPSYDRELFESATNEDNEQPLEQTDRRTVNASYDDVSHAEPDIHRWLLEEIRQLESDLGKPHKNWKHLLEHMEARFVTRRKRTSQATEEARVQSMTAHKKTTIDILVRGKNIGEPPTKGFNFPHHFEPCSYMTPTSCDFCNQMLFGVVKQGCTGMKCSDCGYNVHEKCVPQVPKQCSRRGSTKESSAPTRQVAKEDSNPAHTPTTDNVRSFTQGYEQFNNLIDETRSHEGHLYKRGARLKGWKQRWFVLDSQKHQLRYYEARNDPHCKGFIDLKEVESVQPAFANPSAPKKVEDNAFFDLKTTKRVYNFIADTKVAAEEWISKIQDCLS</sequence>
<dbReference type="PROSITE" id="PS50003">
    <property type="entry name" value="PH_DOMAIN"/>
    <property type="match status" value="1"/>
</dbReference>
<keyword evidence="2" id="KW-0597">Phosphoprotein</keyword>
<dbReference type="Gene3D" id="3.40.50.11500">
    <property type="match status" value="1"/>
</dbReference>
<dbReference type="SUPFAM" id="SSF50729">
    <property type="entry name" value="PH domain-like"/>
    <property type="match status" value="2"/>
</dbReference>
<dbReference type="InterPro" id="IPR002219">
    <property type="entry name" value="PKC_DAG/PE"/>
</dbReference>
<evidence type="ECO:0000256" key="3">
    <source>
        <dbReference type="ARBA" id="ARBA00022723"/>
    </source>
</evidence>
<dbReference type="Pfam" id="PF02141">
    <property type="entry name" value="DENN"/>
    <property type="match status" value="1"/>
</dbReference>
<dbReference type="InterPro" id="IPR001849">
    <property type="entry name" value="PH_domain"/>
</dbReference>
<dbReference type="Pfam" id="PF12335">
    <property type="entry name" value="SBF2"/>
    <property type="match status" value="1"/>
</dbReference>
<dbReference type="PANTHER" id="PTHR10807">
    <property type="entry name" value="MYOTUBULARIN-RELATED"/>
    <property type="match status" value="1"/>
</dbReference>
<evidence type="ECO:0000259" key="7">
    <source>
        <dbReference type="PROSITE" id="PS50081"/>
    </source>
</evidence>
<feature type="compositionally biased region" description="Basic and acidic residues" evidence="5">
    <location>
        <begin position="1570"/>
        <end position="1579"/>
    </location>
</feature>
<evidence type="ECO:0008006" key="12">
    <source>
        <dbReference type="Google" id="ProtNLM"/>
    </source>
</evidence>
<keyword evidence="3" id="KW-0479">Metal-binding</keyword>
<dbReference type="GO" id="GO:0005737">
    <property type="term" value="C:cytoplasm"/>
    <property type="evidence" value="ECO:0000318"/>
    <property type="project" value="GO_Central"/>
</dbReference>
<evidence type="ECO:0000259" key="9">
    <source>
        <dbReference type="PROSITE" id="PS51339"/>
    </source>
</evidence>
<dbReference type="InterPro" id="IPR043153">
    <property type="entry name" value="DENN_C"/>
</dbReference>
<keyword evidence="4" id="KW-0862">Zinc</keyword>
<dbReference type="PROSITE" id="PS50211">
    <property type="entry name" value="DENN"/>
    <property type="match status" value="1"/>
</dbReference>
<dbReference type="SMART" id="SM00568">
    <property type="entry name" value="GRAM"/>
    <property type="match status" value="1"/>
</dbReference>
<dbReference type="SUPFAM" id="SSF52799">
    <property type="entry name" value="(Phosphotyrosine protein) phosphatases II"/>
    <property type="match status" value="1"/>
</dbReference>
<dbReference type="CDD" id="cd13208">
    <property type="entry name" value="PH-GRAM_MTMR5_MTMR13"/>
    <property type="match status" value="1"/>
</dbReference>
<evidence type="ECO:0000256" key="2">
    <source>
        <dbReference type="ARBA" id="ARBA00022553"/>
    </source>
</evidence>
<dbReference type="InterPro" id="IPR010569">
    <property type="entry name" value="Myotubularin-like_Pase_dom"/>
</dbReference>
<keyword evidence="11" id="KW-1185">Reference proteome</keyword>
<dbReference type="SMART" id="SM00799">
    <property type="entry name" value="DENN"/>
    <property type="match status" value="1"/>
</dbReference>
<name>A0A7M7P382_STRPU</name>
<comment type="similarity">
    <text evidence="1">Belongs to the protein-tyrosine phosphatase family. Non-receptor class myotubularin subfamily.</text>
</comment>
<reference evidence="11" key="1">
    <citation type="submission" date="2015-02" db="EMBL/GenBank/DDBJ databases">
        <title>Genome sequencing for Strongylocentrotus purpuratus.</title>
        <authorList>
            <person name="Murali S."/>
            <person name="Liu Y."/>
            <person name="Vee V."/>
            <person name="English A."/>
            <person name="Wang M."/>
            <person name="Skinner E."/>
            <person name="Han Y."/>
            <person name="Muzny D.M."/>
            <person name="Worley K.C."/>
            <person name="Gibbs R.A."/>
        </authorList>
    </citation>
    <scope>NUCLEOTIDE SEQUENCE</scope>
</reference>
<accession>A0A7M7P382</accession>
<dbReference type="CDD" id="cd14534">
    <property type="entry name" value="PTP-MTMR5-like"/>
    <property type="match status" value="1"/>
</dbReference>
<dbReference type="PROSITE" id="PS51339">
    <property type="entry name" value="PPASE_MYOTUBULARIN"/>
    <property type="match status" value="1"/>
</dbReference>
<dbReference type="Pfam" id="PF06602">
    <property type="entry name" value="Myotub-related"/>
    <property type="match status" value="1"/>
</dbReference>
<feature type="domain" description="Phorbol-ester/DAG-type" evidence="7">
    <location>
        <begin position="1769"/>
        <end position="1822"/>
    </location>
</feature>
<feature type="compositionally biased region" description="Polar residues" evidence="5">
    <location>
        <begin position="703"/>
        <end position="717"/>
    </location>
</feature>
<reference evidence="10" key="2">
    <citation type="submission" date="2021-01" db="UniProtKB">
        <authorList>
            <consortium name="EnsemblMetazoa"/>
        </authorList>
    </citation>
    <scope>IDENTIFICATION</scope>
</reference>
<dbReference type="InterPro" id="IPR046349">
    <property type="entry name" value="C1-like_sf"/>
</dbReference>
<dbReference type="InterPro" id="IPR011993">
    <property type="entry name" value="PH-like_dom_sf"/>
</dbReference>
<feature type="domain" description="Myotubularin phosphatase" evidence="9">
    <location>
        <begin position="1079"/>
        <end position="1640"/>
    </location>
</feature>
<feature type="domain" description="UDENN" evidence="8">
    <location>
        <begin position="1"/>
        <end position="314"/>
    </location>
</feature>
<dbReference type="Gene3D" id="3.30.60.20">
    <property type="match status" value="1"/>
</dbReference>
<evidence type="ECO:0000259" key="8">
    <source>
        <dbReference type="PROSITE" id="PS50211"/>
    </source>
</evidence>
<dbReference type="CDD" id="cd20828">
    <property type="entry name" value="C1_MTMR-like"/>
    <property type="match status" value="1"/>
</dbReference>
<dbReference type="RefSeq" id="XP_030845369.1">
    <property type="nucleotide sequence ID" value="XM_030989509.1"/>
</dbReference>
<feature type="domain" description="PH" evidence="6">
    <location>
        <begin position="1871"/>
        <end position="1975"/>
    </location>
</feature>
<evidence type="ECO:0000259" key="6">
    <source>
        <dbReference type="PROSITE" id="PS50003"/>
    </source>
</evidence>
<dbReference type="GO" id="GO:0016020">
    <property type="term" value="C:membrane"/>
    <property type="evidence" value="ECO:0000318"/>
    <property type="project" value="GO_Central"/>
</dbReference>
<dbReference type="InterPro" id="IPR022096">
    <property type="entry name" value="SBF1/SBF2"/>
</dbReference>
<dbReference type="CDD" id="cd01235">
    <property type="entry name" value="PH_Sbf1_hMTMR5"/>
    <property type="match status" value="1"/>
</dbReference>
<dbReference type="InterPro" id="IPR004182">
    <property type="entry name" value="GRAM"/>
</dbReference>
<dbReference type="Pfam" id="PF00130">
    <property type="entry name" value="C1_1"/>
    <property type="match status" value="1"/>
</dbReference>
<dbReference type="InterPro" id="IPR001194">
    <property type="entry name" value="cDENN_dom"/>
</dbReference>
<dbReference type="GO" id="GO:0005085">
    <property type="term" value="F:guanyl-nucleotide exchange factor activity"/>
    <property type="evidence" value="ECO:0000318"/>
    <property type="project" value="GO_Central"/>
</dbReference>
<dbReference type="OMA" id="NCINCIF"/>
<evidence type="ECO:0000313" key="11">
    <source>
        <dbReference type="Proteomes" id="UP000007110"/>
    </source>
</evidence>
<dbReference type="InParanoid" id="A0A7M7P382"/>
<dbReference type="Pfam" id="PF00169">
    <property type="entry name" value="PH"/>
    <property type="match status" value="1"/>
</dbReference>
<dbReference type="FunFam" id="3.40.50.11500:FF:000006">
    <property type="entry name" value="SET binding factor 2"/>
    <property type="match status" value="1"/>
</dbReference>
<feature type="region of interest" description="Disordered" evidence="5">
    <location>
        <begin position="1235"/>
        <end position="1259"/>
    </location>
</feature>
<dbReference type="EnsemblMetazoa" id="XM_030989509">
    <property type="protein sequence ID" value="XP_030845369"/>
    <property type="gene ID" value="LOC752534"/>
</dbReference>
<feature type="compositionally biased region" description="Polar residues" evidence="5">
    <location>
        <begin position="1235"/>
        <end position="1248"/>
    </location>
</feature>
<dbReference type="SMART" id="SM00801">
    <property type="entry name" value="dDENN"/>
    <property type="match status" value="1"/>
</dbReference>
<evidence type="ECO:0000256" key="1">
    <source>
        <dbReference type="ARBA" id="ARBA00007471"/>
    </source>
</evidence>
<evidence type="ECO:0000256" key="4">
    <source>
        <dbReference type="ARBA" id="ARBA00022833"/>
    </source>
</evidence>
<dbReference type="GO" id="GO:0046872">
    <property type="term" value="F:metal ion binding"/>
    <property type="evidence" value="ECO:0007669"/>
    <property type="project" value="UniProtKB-KW"/>
</dbReference>
<dbReference type="PANTHER" id="PTHR10807:SF109">
    <property type="entry name" value="SET DOMAIN BINDING FACTOR, ISOFORM A"/>
    <property type="match status" value="1"/>
</dbReference>
<dbReference type="SUPFAM" id="SSF57889">
    <property type="entry name" value="Cysteine-rich domain"/>
    <property type="match status" value="1"/>
</dbReference>
<evidence type="ECO:0000256" key="5">
    <source>
        <dbReference type="SAM" id="MobiDB-lite"/>
    </source>
</evidence>
<dbReference type="OrthoDB" id="74314at2759"/>
<dbReference type="Pfam" id="PF02893">
    <property type="entry name" value="GRAM"/>
    <property type="match status" value="1"/>
</dbReference>
<organism evidence="10 11">
    <name type="scientific">Strongylocentrotus purpuratus</name>
    <name type="common">Purple sea urchin</name>
    <dbReference type="NCBI Taxonomy" id="7668"/>
    <lineage>
        <taxon>Eukaryota</taxon>
        <taxon>Metazoa</taxon>
        <taxon>Echinodermata</taxon>
        <taxon>Eleutherozoa</taxon>
        <taxon>Echinozoa</taxon>
        <taxon>Echinoidea</taxon>
        <taxon>Euechinoidea</taxon>
        <taxon>Echinacea</taxon>
        <taxon>Camarodonta</taxon>
        <taxon>Echinidea</taxon>
        <taxon>Strongylocentrotidae</taxon>
        <taxon>Strongylocentrotus</taxon>
    </lineage>
</organism>
<proteinExistence type="inferred from homology"/>
<dbReference type="SMART" id="SM00109">
    <property type="entry name" value="C1"/>
    <property type="match status" value="1"/>
</dbReference>
<evidence type="ECO:0000313" key="10">
    <source>
        <dbReference type="EnsemblMetazoa" id="XP_030845369"/>
    </source>
</evidence>
<feature type="region of interest" description="Disordered" evidence="5">
    <location>
        <begin position="698"/>
        <end position="726"/>
    </location>
</feature>
<dbReference type="SMART" id="SM00233">
    <property type="entry name" value="PH"/>
    <property type="match status" value="1"/>
</dbReference>
<feature type="region of interest" description="Disordered" evidence="5">
    <location>
        <begin position="1570"/>
        <end position="1590"/>
    </location>
</feature>
<dbReference type="InterPro" id="IPR005112">
    <property type="entry name" value="dDENN_dom"/>
</dbReference>
<protein>
    <recommendedName>
        <fullName evidence="12">Myotubularin-related protein 13</fullName>
    </recommendedName>
</protein>